<feature type="chain" id="PRO_5039120528" description="PepSY domain-containing protein" evidence="1">
    <location>
        <begin position="19"/>
        <end position="279"/>
    </location>
</feature>
<evidence type="ECO:0000256" key="1">
    <source>
        <dbReference type="SAM" id="SignalP"/>
    </source>
</evidence>
<evidence type="ECO:0008006" key="4">
    <source>
        <dbReference type="Google" id="ProtNLM"/>
    </source>
</evidence>
<sequence>MKLKLGMLLLATVPLMSACDAEVDGLIDASTELIEAITSKLNNSETQTGTSQNVTEEKAAGFLYEEGIIPSDAQVRSFGASGDNSDTYVFQAVEYNEYNEEIFLWYEVNASTGDIYAIDDDSYYDFTYEDNTSYTQYNDDIQYVYDDESYEDESYTDDSSDVVYTAAEYEDEISYVEEEASALSEQTSTQAVETYTSEDVVSDETSEIDSIAEEVVYTEEDAGYLVADIVPEGYSLALESEEGFMYRYHVYIEVDGIQETYDYYVVDAYTGEVTAESTL</sequence>
<feature type="signal peptide" evidence="1">
    <location>
        <begin position="1"/>
        <end position="18"/>
    </location>
</feature>
<dbReference type="AlphaFoldDB" id="A0A1C0YCY4"/>
<keyword evidence="1" id="KW-0732">Signal</keyword>
<comment type="caution">
    <text evidence="2">The sequence shown here is derived from an EMBL/GenBank/DDBJ whole genome shotgun (WGS) entry which is preliminary data.</text>
</comment>
<protein>
    <recommendedName>
        <fullName evidence="4">PepSY domain-containing protein</fullName>
    </recommendedName>
</protein>
<organism evidence="2 3">
    <name type="scientific">Caryophanon tenue</name>
    <dbReference type="NCBI Taxonomy" id="33978"/>
    <lineage>
        <taxon>Bacteria</taxon>
        <taxon>Bacillati</taxon>
        <taxon>Bacillota</taxon>
        <taxon>Bacilli</taxon>
        <taxon>Bacillales</taxon>
        <taxon>Caryophanaceae</taxon>
        <taxon>Caryophanon</taxon>
    </lineage>
</organism>
<reference evidence="2 3" key="1">
    <citation type="submission" date="2016-07" db="EMBL/GenBank/DDBJ databases">
        <title>Caryophanon tenue genome sequencing.</title>
        <authorList>
            <person name="Verma A."/>
            <person name="Pal Y."/>
            <person name="Krishnamurthi S."/>
        </authorList>
    </citation>
    <scope>NUCLEOTIDE SEQUENCE [LARGE SCALE GENOMIC DNA]</scope>
    <source>
        <strain evidence="2 3">DSM 14152</strain>
    </source>
</reference>
<gene>
    <name evidence="2" type="ORF">A6M13_14215</name>
</gene>
<proteinExistence type="predicted"/>
<accession>A0A1C0YCY4</accession>
<evidence type="ECO:0000313" key="3">
    <source>
        <dbReference type="Proteomes" id="UP000093199"/>
    </source>
</evidence>
<dbReference type="EMBL" id="MASJ01000017">
    <property type="protein sequence ID" value="OCS85032.1"/>
    <property type="molecule type" value="Genomic_DNA"/>
</dbReference>
<name>A0A1C0YCY4_9BACL</name>
<dbReference type="PROSITE" id="PS51257">
    <property type="entry name" value="PROKAR_LIPOPROTEIN"/>
    <property type="match status" value="1"/>
</dbReference>
<dbReference type="RefSeq" id="WP_066545277.1">
    <property type="nucleotide sequence ID" value="NZ_MASJ01000017.1"/>
</dbReference>
<evidence type="ECO:0000313" key="2">
    <source>
        <dbReference type="EMBL" id="OCS85032.1"/>
    </source>
</evidence>
<keyword evidence="3" id="KW-1185">Reference proteome</keyword>
<dbReference type="Proteomes" id="UP000093199">
    <property type="component" value="Unassembled WGS sequence"/>
</dbReference>